<evidence type="ECO:0000313" key="2">
    <source>
        <dbReference type="Proteomes" id="UP001320159"/>
    </source>
</evidence>
<reference evidence="1 2" key="1">
    <citation type="submission" date="2017-11" db="EMBL/GenBank/DDBJ databases">
        <title>Isolation and Characterization of Family Methanocellaceae Species from Potential Methane Hydrate Area Offshore Southwestern Taiwan.</title>
        <authorList>
            <person name="Zhang W.-L."/>
            <person name="Chen W.-C."/>
            <person name="Lai M.-C."/>
            <person name="Chen S.-C."/>
        </authorList>
    </citation>
    <scope>NUCLEOTIDE SEQUENCE [LARGE SCALE GENOMIC DNA]</scope>
    <source>
        <strain evidence="1 2">CWC-04</strain>
    </source>
</reference>
<dbReference type="EMBL" id="PGCK01000011">
    <property type="protein sequence ID" value="MCD1295820.1"/>
    <property type="molecule type" value="Genomic_DNA"/>
</dbReference>
<comment type="caution">
    <text evidence="1">The sequence shown here is derived from an EMBL/GenBank/DDBJ whole genome shotgun (WGS) entry which is preliminary data.</text>
</comment>
<accession>A0AAP2RFV3</accession>
<evidence type="ECO:0000313" key="1">
    <source>
        <dbReference type="EMBL" id="MCD1295820.1"/>
    </source>
</evidence>
<dbReference type="AlphaFoldDB" id="A0AAP2RFV3"/>
<keyword evidence="2" id="KW-1185">Reference proteome</keyword>
<sequence length="219" mass="25552">MIKIEFPHKTYSENKIKIKQIIKKYGMSWDDKKSGWVNEATGDGVYIDKSVIEMILNDSFSDKMPMTLFIRSDNSDFIKEMEAKCNAIGGIFVPDQSSYEAPEKPVEQERHVESLNDDLKTCDVFVKLNMRDHRDCNHPAFLEKAYTDLQDISGRWDRRKEQLVWECSRLGMDRSVMNEHLQREEIIFRKNNACWITGEFPSDKKSANIDVIVTDEQAE</sequence>
<name>A0AAP2RFV3_9EURY</name>
<protein>
    <submittedName>
        <fullName evidence="1">Uncharacterized protein</fullName>
    </submittedName>
</protein>
<proteinExistence type="predicted"/>
<organism evidence="1 2">
    <name type="scientific">Methanooceanicella nereidis</name>
    <dbReference type="NCBI Taxonomy" id="2052831"/>
    <lineage>
        <taxon>Archaea</taxon>
        <taxon>Methanobacteriati</taxon>
        <taxon>Methanobacteriota</taxon>
        <taxon>Stenosarchaea group</taxon>
        <taxon>Methanomicrobia</taxon>
        <taxon>Methanocellales</taxon>
        <taxon>Methanocellaceae</taxon>
        <taxon>Methanooceanicella</taxon>
    </lineage>
</organism>
<gene>
    <name evidence="1" type="ORF">CUJ83_12520</name>
</gene>
<dbReference type="Proteomes" id="UP001320159">
    <property type="component" value="Unassembled WGS sequence"/>
</dbReference>